<dbReference type="PROSITE" id="PS00108">
    <property type="entry name" value="PROTEIN_KINASE_ST"/>
    <property type="match status" value="1"/>
</dbReference>
<dbReference type="Gene3D" id="1.10.510.10">
    <property type="entry name" value="Transferase(Phosphotransferase) domain 1"/>
    <property type="match status" value="1"/>
</dbReference>
<protein>
    <submittedName>
        <fullName evidence="9">Serine/threonine-protein kinase ATG1c-like</fullName>
    </submittedName>
</protein>
<dbReference type="KEGG" id="pda:103716781"/>
<dbReference type="InterPro" id="IPR056281">
    <property type="entry name" value="MIT_ATG1a/b/c"/>
</dbReference>
<evidence type="ECO:0000256" key="3">
    <source>
        <dbReference type="ARBA" id="ARBA00022777"/>
    </source>
</evidence>
<keyword evidence="8" id="KW-1185">Reference proteome</keyword>
<dbReference type="InterPro" id="IPR045269">
    <property type="entry name" value="Atg1-like"/>
</dbReference>
<dbReference type="GeneID" id="103716781"/>
<dbReference type="Pfam" id="PF24497">
    <property type="entry name" value="MIT_ATG1"/>
    <property type="match status" value="1"/>
</dbReference>
<dbReference type="FunFam" id="3.30.200.20:FF:000042">
    <property type="entry name" value="Aurora kinase A"/>
    <property type="match status" value="1"/>
</dbReference>
<dbReference type="GO" id="GO:0004674">
    <property type="term" value="F:protein serine/threonine kinase activity"/>
    <property type="evidence" value="ECO:0007669"/>
    <property type="project" value="InterPro"/>
</dbReference>
<evidence type="ECO:0000256" key="5">
    <source>
        <dbReference type="PROSITE-ProRule" id="PRU10141"/>
    </source>
</evidence>
<keyword evidence="1" id="KW-0808">Transferase</keyword>
<evidence type="ECO:0000313" key="9">
    <source>
        <dbReference type="RefSeq" id="XP_038989054.1"/>
    </source>
</evidence>
<dbReference type="OrthoDB" id="346907at2759"/>
<dbReference type="PANTHER" id="PTHR24348:SF68">
    <property type="entry name" value="SERINE_THREONINE-PROTEIN KINASE ATG1C"/>
    <property type="match status" value="1"/>
</dbReference>
<dbReference type="RefSeq" id="XP_038989054.1">
    <property type="nucleotide sequence ID" value="XM_039133126.1"/>
</dbReference>
<dbReference type="InterPro" id="IPR017441">
    <property type="entry name" value="Protein_kinase_ATP_BS"/>
</dbReference>
<dbReference type="GO" id="GO:0010506">
    <property type="term" value="P:regulation of autophagy"/>
    <property type="evidence" value="ECO:0007669"/>
    <property type="project" value="InterPro"/>
</dbReference>
<feature type="binding site" evidence="5">
    <location>
        <position position="51"/>
    </location>
    <ligand>
        <name>ATP</name>
        <dbReference type="ChEBI" id="CHEBI:30616"/>
    </ligand>
</feature>
<feature type="region of interest" description="Disordered" evidence="6">
    <location>
        <begin position="434"/>
        <end position="460"/>
    </location>
</feature>
<proteinExistence type="predicted"/>
<evidence type="ECO:0000256" key="2">
    <source>
        <dbReference type="ARBA" id="ARBA00022741"/>
    </source>
</evidence>
<reference evidence="8" key="1">
    <citation type="journal article" date="2019" name="Nat. Commun.">
        <title>Genome-wide association mapping of date palm fruit traits.</title>
        <authorList>
            <person name="Hazzouri K.M."/>
            <person name="Gros-Balthazard M."/>
            <person name="Flowers J.M."/>
            <person name="Copetti D."/>
            <person name="Lemansour A."/>
            <person name="Lebrun M."/>
            <person name="Masmoudi K."/>
            <person name="Ferrand S."/>
            <person name="Dhar M.I."/>
            <person name="Fresquez Z.A."/>
            <person name="Rosas U."/>
            <person name="Zhang J."/>
            <person name="Talag J."/>
            <person name="Lee S."/>
            <person name="Kudrna D."/>
            <person name="Powell R.F."/>
            <person name="Leitch I.J."/>
            <person name="Krueger R.R."/>
            <person name="Wing R.A."/>
            <person name="Amiri K.M.A."/>
            <person name="Purugganan M.D."/>
        </authorList>
    </citation>
    <scope>NUCLEOTIDE SEQUENCE [LARGE SCALE GENOMIC DNA]</scope>
    <source>
        <strain evidence="8">cv. Khalas</strain>
    </source>
</reference>
<evidence type="ECO:0000259" key="7">
    <source>
        <dbReference type="PROSITE" id="PS50011"/>
    </source>
</evidence>
<feature type="region of interest" description="Disordered" evidence="6">
    <location>
        <begin position="383"/>
        <end position="414"/>
    </location>
</feature>
<dbReference type="InterPro" id="IPR000719">
    <property type="entry name" value="Prot_kinase_dom"/>
</dbReference>
<dbReference type="GO" id="GO:0005524">
    <property type="term" value="F:ATP binding"/>
    <property type="evidence" value="ECO:0007669"/>
    <property type="project" value="UniProtKB-UniRule"/>
</dbReference>
<name>A0A8B9B020_PHODC</name>
<feature type="region of interest" description="Disordered" evidence="6">
    <location>
        <begin position="487"/>
        <end position="510"/>
    </location>
</feature>
<dbReference type="SUPFAM" id="SSF56112">
    <property type="entry name" value="Protein kinase-like (PK-like)"/>
    <property type="match status" value="1"/>
</dbReference>
<feature type="compositionally biased region" description="Low complexity" evidence="6">
    <location>
        <begin position="438"/>
        <end position="450"/>
    </location>
</feature>
<dbReference type="AlphaFoldDB" id="A0A8B9B020"/>
<feature type="compositionally biased region" description="Polar residues" evidence="6">
    <location>
        <begin position="404"/>
        <end position="414"/>
    </location>
</feature>
<dbReference type="CDD" id="cd14009">
    <property type="entry name" value="STKc_ATG1_ULK_like"/>
    <property type="match status" value="1"/>
</dbReference>
<evidence type="ECO:0000256" key="1">
    <source>
        <dbReference type="ARBA" id="ARBA00022679"/>
    </source>
</evidence>
<keyword evidence="2 5" id="KW-0547">Nucleotide-binding</keyword>
<dbReference type="GO" id="GO:0005737">
    <property type="term" value="C:cytoplasm"/>
    <property type="evidence" value="ECO:0007669"/>
    <property type="project" value="TreeGrafter"/>
</dbReference>
<feature type="region of interest" description="Disordered" evidence="6">
    <location>
        <begin position="572"/>
        <end position="594"/>
    </location>
</feature>
<gene>
    <name evidence="9" type="primary">LOC103716781</name>
</gene>
<dbReference type="InterPro" id="IPR011009">
    <property type="entry name" value="Kinase-like_dom_sf"/>
</dbReference>
<evidence type="ECO:0000256" key="6">
    <source>
        <dbReference type="SAM" id="MobiDB-lite"/>
    </source>
</evidence>
<feature type="region of interest" description="Disordered" evidence="6">
    <location>
        <begin position="297"/>
        <end position="338"/>
    </location>
</feature>
<feature type="domain" description="Protein kinase" evidence="7">
    <location>
        <begin position="22"/>
        <end position="278"/>
    </location>
</feature>
<dbReference type="PANTHER" id="PTHR24348">
    <property type="entry name" value="SERINE/THREONINE-PROTEIN KINASE UNC-51-RELATED"/>
    <property type="match status" value="1"/>
</dbReference>
<dbReference type="InterPro" id="IPR008271">
    <property type="entry name" value="Ser/Thr_kinase_AS"/>
</dbReference>
<keyword evidence="3" id="KW-0418">Kinase</keyword>
<dbReference type="Pfam" id="PF00069">
    <property type="entry name" value="Pkinase"/>
    <property type="match status" value="1"/>
</dbReference>
<dbReference type="PROSITE" id="PS50011">
    <property type="entry name" value="PROTEIN_KINASE_DOM"/>
    <property type="match status" value="1"/>
</dbReference>
<dbReference type="PROSITE" id="PS00107">
    <property type="entry name" value="PROTEIN_KINASE_ATP"/>
    <property type="match status" value="1"/>
</dbReference>
<accession>A0A8B9B020</accession>
<evidence type="ECO:0000313" key="8">
    <source>
        <dbReference type="Proteomes" id="UP000228380"/>
    </source>
</evidence>
<dbReference type="Proteomes" id="UP000228380">
    <property type="component" value="Chromosome 13"/>
</dbReference>
<evidence type="ECO:0000256" key="4">
    <source>
        <dbReference type="ARBA" id="ARBA00022840"/>
    </source>
</evidence>
<keyword evidence="4 5" id="KW-0067">ATP-binding</keyword>
<reference evidence="9" key="2">
    <citation type="submission" date="2025-08" db="UniProtKB">
        <authorList>
            <consortium name="RefSeq"/>
        </authorList>
    </citation>
    <scope>IDENTIFICATION</scope>
    <source>
        <tissue evidence="9">Young leaves</tissue>
    </source>
</reference>
<dbReference type="SMART" id="SM00220">
    <property type="entry name" value="S_TKc"/>
    <property type="match status" value="1"/>
</dbReference>
<dbReference type="FunFam" id="1.10.510.10:FF:001704">
    <property type="entry name" value="Serine/threonine-protein kinase ATG1c"/>
    <property type="match status" value="1"/>
</dbReference>
<organism evidence="8 9">
    <name type="scientific">Phoenix dactylifera</name>
    <name type="common">Date palm</name>
    <dbReference type="NCBI Taxonomy" id="42345"/>
    <lineage>
        <taxon>Eukaryota</taxon>
        <taxon>Viridiplantae</taxon>
        <taxon>Streptophyta</taxon>
        <taxon>Embryophyta</taxon>
        <taxon>Tracheophyta</taxon>
        <taxon>Spermatophyta</taxon>
        <taxon>Magnoliopsida</taxon>
        <taxon>Liliopsida</taxon>
        <taxon>Arecaceae</taxon>
        <taxon>Coryphoideae</taxon>
        <taxon>Phoeniceae</taxon>
        <taxon>Phoenix</taxon>
    </lineage>
</organism>
<feature type="compositionally biased region" description="Polar residues" evidence="6">
    <location>
        <begin position="488"/>
        <end position="501"/>
    </location>
</feature>
<sequence length="730" mass="79984">MASPSSRGGAGGGGGGRVVGEYVIVRRIGSGAFSEVWLGRHRVRGTEVAVKEIVMERMGKKLQESLLSEVFFLRKINHPNVIALHDFIQASGRIYLILEYCRGGDLSKYIQRHGRVPEATAKHFMRQLAAGLQVLRENNVIHRDLKPQNLLLSISDDNSVLKIADFGFARSLQPRGLAETLCGSPLYMAPEVMQYQKYDAKADLWSVGVILFQLITGKTPFDGNSHPQLLQNIGKANVLHLLSDSNLSHDCIDLCQKLLRRNPVERLTFEEFFNHQFLSEHPLDERLRRTSCNVRDGTPLVDCNPTRPSGESSHEDCLPFPLDDESSGQDGSPSLAMKKSSVRTTYGFSVDIRLNKNVVGSTSKNIDVVPGYNSTNNLEAAGYRHDSHRTPGGNAKDTKLTMEQRPSNVSSKDSTAIDSLEFVDHDYVLVPGPPLEMSSSSVSASRSRNSPCKSESSPIASPEFSALSAPMPIIGAAINKTHVIGSLESHSSPASETSQGSMDMGDAMEQPSAHCLTRIRSLQRYVSIITELVKDKIENESRLEAFAVQLVVLAIWKQALHICHAQAASAMEGSPSPEVRTRKSNKNASNTGECVSSIGSKLPVAVCSLIEKEFLLEVSHAEELAVDFGQIAETTEMPDAIEIIFQSALSLGRRGAVDEMMGNTGKASSQYSKAVCLLYFLLVEAPALALSPPFAPTNSDRYRLRSYIDILNNRQGRSLSQRMALKCEDE</sequence>